<dbReference type="InterPro" id="IPR007111">
    <property type="entry name" value="NACHT_NTPase"/>
</dbReference>
<protein>
    <submittedName>
        <fullName evidence="2">NLR family CARD domain-containing protein 4</fullName>
    </submittedName>
</protein>
<evidence type="ECO:0000259" key="1">
    <source>
        <dbReference type="PROSITE" id="PS50837"/>
    </source>
</evidence>
<dbReference type="SUPFAM" id="SSF52540">
    <property type="entry name" value="P-loop containing nucleoside triphosphate hydrolases"/>
    <property type="match status" value="1"/>
</dbReference>
<dbReference type="InterPro" id="IPR027417">
    <property type="entry name" value="P-loop_NTPase"/>
</dbReference>
<dbReference type="InterPro" id="IPR036179">
    <property type="entry name" value="Ig-like_dom_sf"/>
</dbReference>
<dbReference type="Proteomes" id="UP001152320">
    <property type="component" value="Chromosome 19"/>
</dbReference>
<proteinExistence type="predicted"/>
<dbReference type="Pfam" id="PF05729">
    <property type="entry name" value="NACHT"/>
    <property type="match status" value="1"/>
</dbReference>
<comment type="caution">
    <text evidence="2">The sequence shown here is derived from an EMBL/GenBank/DDBJ whole genome shotgun (WGS) entry which is preliminary data.</text>
</comment>
<dbReference type="SUPFAM" id="SSF48726">
    <property type="entry name" value="Immunoglobulin"/>
    <property type="match status" value="1"/>
</dbReference>
<organism evidence="2 3">
    <name type="scientific">Holothuria leucospilota</name>
    <name type="common">Black long sea cucumber</name>
    <name type="synonym">Mertensiothuria leucospilota</name>
    <dbReference type="NCBI Taxonomy" id="206669"/>
    <lineage>
        <taxon>Eukaryota</taxon>
        <taxon>Metazoa</taxon>
        <taxon>Echinodermata</taxon>
        <taxon>Eleutherozoa</taxon>
        <taxon>Echinozoa</taxon>
        <taxon>Holothuroidea</taxon>
        <taxon>Aspidochirotacea</taxon>
        <taxon>Aspidochirotida</taxon>
        <taxon>Holothuriidae</taxon>
        <taxon>Holothuria</taxon>
    </lineage>
</organism>
<name>A0A9Q0YN24_HOLLE</name>
<accession>A0A9Q0YN24</accession>
<reference evidence="2" key="1">
    <citation type="submission" date="2021-10" db="EMBL/GenBank/DDBJ databases">
        <title>Tropical sea cucumber genome reveals ecological adaptation and Cuvierian tubules defense mechanism.</title>
        <authorList>
            <person name="Chen T."/>
        </authorList>
    </citation>
    <scope>NUCLEOTIDE SEQUENCE</scope>
    <source>
        <strain evidence="2">Nanhai2018</strain>
        <tissue evidence="2">Muscle</tissue>
    </source>
</reference>
<feature type="domain" description="NACHT" evidence="1">
    <location>
        <begin position="316"/>
        <end position="439"/>
    </location>
</feature>
<gene>
    <name evidence="2" type="ORF">HOLleu_35529</name>
</gene>
<dbReference type="PROSITE" id="PS50837">
    <property type="entry name" value="NACHT"/>
    <property type="match status" value="1"/>
</dbReference>
<keyword evidence="3" id="KW-1185">Reference proteome</keyword>
<dbReference type="PANTHER" id="PTHR46312">
    <property type="entry name" value="NACHT DOMAIN-CONTAINING PROTEIN"/>
    <property type="match status" value="1"/>
</dbReference>
<evidence type="ECO:0000313" key="2">
    <source>
        <dbReference type="EMBL" id="KAJ8023202.1"/>
    </source>
</evidence>
<dbReference type="OrthoDB" id="427518at2759"/>
<evidence type="ECO:0000313" key="3">
    <source>
        <dbReference type="Proteomes" id="UP001152320"/>
    </source>
</evidence>
<dbReference type="Gene3D" id="3.40.50.300">
    <property type="entry name" value="P-loop containing nucleotide triphosphate hydrolases"/>
    <property type="match status" value="1"/>
</dbReference>
<dbReference type="EMBL" id="JAIZAY010000019">
    <property type="protein sequence ID" value="KAJ8023202.1"/>
    <property type="molecule type" value="Genomic_DNA"/>
</dbReference>
<dbReference type="AlphaFoldDB" id="A0A9Q0YN24"/>
<dbReference type="PANTHER" id="PTHR46312:SF2">
    <property type="entry name" value="NUCLEOTIDE-BINDING OLIGOMERIZATION DOMAIN-CONTAINING PROTEIN 2-LIKE"/>
    <property type="match status" value="1"/>
</dbReference>
<sequence length="772" mass="88646">MFFKAKLEPLDSLRPGHGAATPTPRTVNGPESMRICLNCRTSQHFCDTPQYLELGKIGTINCSIPHNFHAISWYNSTNYNSEFPVIFIANSVKDGFGYITGEYDITLDGSLTINKVLPKHDRYFTLLLLFEETRNQVISMVRVVVTANVLKQTRLELLCTSNKISFFIWKRRQPADNMFRDLCFGVLAGEKYTELFSDQFDLAESGSLIIPSVNVKDEGLYSCISSDGLTNQAVVYNVTVDDVKGQFLKELTEKYKDLYNGVQPIPYLRHNLHRVDKVFVDANIEVLVSLEGGDHNVWQDIGSYHNIFSDSRAKSTRRIIEGEPGYGKTMITLRLAYDWCNRNESSVLGDVDVLILLRLRQLHGVRPIYRVIKQFLLPKDSRISEVQIQKILSESKKVLVLLDGFDEYSDLNDDAQSDINDILERKMFQEFDVILTTRSLVLPRKVSPLTKRLKLGGFDEKAQKCYTQKPVVSLSDDVKDKITQSIKNNPTLSDLCQVPLFFVIFAHMMNKSNQFQNLNSVTSLFHYMISCFHSHMEKKMEDENVYMFTKPENGDHNFTKMAFEYLRRSNKSVILTREEVRQEVGRDEYERYLRIGILVEEEMVDIIDEKRSASSGSIKTLTKVRFFHKIFCEWYAAHYLADYLQQHSSLDLSEFLQLHDPADLQYLYRFACGLYSSGAGKIIDYLQKLEGGDKFAILCILEKTRDVKDIMEQVRQLCTEKLVVSGYDSLLLQRSYLQLLELAAKNDIGHKFTSCRAIGVTVPLFSFKGDIL</sequence>